<dbReference type="PANTHER" id="PTHR47455">
    <property type="entry name" value="ADENYLYL CYCLASE BETA"/>
    <property type="match status" value="1"/>
</dbReference>
<evidence type="ECO:0000313" key="4">
    <source>
        <dbReference type="Proteomes" id="UP000018050"/>
    </source>
</evidence>
<dbReference type="InterPro" id="IPR001054">
    <property type="entry name" value="A/G_cyclase"/>
</dbReference>
<dbReference type="OMA" id="WCKGYRT"/>
<dbReference type="GeneID" id="25269720"/>
<dbReference type="SUPFAM" id="SSF55073">
    <property type="entry name" value="Nucleotide cyclase"/>
    <property type="match status" value="2"/>
</dbReference>
<feature type="region of interest" description="Disordered" evidence="1">
    <location>
        <begin position="1293"/>
        <end position="1330"/>
    </location>
</feature>
<dbReference type="GO" id="GO:0009190">
    <property type="term" value="P:cyclic nucleotide biosynthetic process"/>
    <property type="evidence" value="ECO:0007669"/>
    <property type="project" value="InterPro"/>
</dbReference>
<accession>U6G7K5</accession>
<feature type="domain" description="Guanylate cyclase" evidence="2">
    <location>
        <begin position="430"/>
        <end position="562"/>
    </location>
</feature>
<dbReference type="RefSeq" id="XP_013253255.1">
    <property type="nucleotide sequence ID" value="XM_013397801.1"/>
</dbReference>
<dbReference type="Proteomes" id="UP000018050">
    <property type="component" value="Unassembled WGS sequence"/>
</dbReference>
<feature type="region of interest" description="Disordered" evidence="1">
    <location>
        <begin position="26"/>
        <end position="47"/>
    </location>
</feature>
<dbReference type="Gene3D" id="3.30.70.1230">
    <property type="entry name" value="Nucleotide cyclase"/>
    <property type="match status" value="2"/>
</dbReference>
<feature type="region of interest" description="Disordered" evidence="1">
    <location>
        <begin position="1600"/>
        <end position="1624"/>
    </location>
</feature>
<dbReference type="Pfam" id="PF00211">
    <property type="entry name" value="Guanylate_cyc"/>
    <property type="match status" value="1"/>
</dbReference>
<feature type="domain" description="Guanylate cyclase" evidence="2">
    <location>
        <begin position="134"/>
        <end position="289"/>
    </location>
</feature>
<feature type="region of interest" description="Disordered" evidence="1">
    <location>
        <begin position="1747"/>
        <end position="1807"/>
    </location>
</feature>
<name>U6G7K5_EIMAC</name>
<feature type="region of interest" description="Disordered" evidence="1">
    <location>
        <begin position="1693"/>
        <end position="1714"/>
    </location>
</feature>
<sequence length="1807" mass="201170">MGNRLHRIVNNDGGLFSFRTGGPHDGSLWANSNRRPPAPERPPPIEDASEALLPQGDAVSQDWRWLALRCERRLNASMQQRSVKHDKIADTLGNSLDVKQFSCFVPRTVLEAIADKRIRYSDDFDVQVETFTAAVVFCDASGFTALTEALDTQPNGAERLGGIINQFFDKIIRIVHFWGGDIIKFSGDALTVVWPVDDEEEEDRRDEPDGQDDSEYRVDARQACLLAAKCCMNLHQSLHKYPTGFAGKTLTLHIGAGFGKVTILQVGGIMDRWEYVVAGAPLEEISIAEPLASTGKFALPNRPTLSFPTHILPCETVVSPTMADAMHGVATLEPVKDSPPGRQFYRLLPHADDLVKIAHERRQGSHVGAEEQAPNGHAEEEELERIHKIADWKVDPPPPLAPIEVDADDVDLLRRYIPPAVFRRLKSGCNVFLNELRTVSVMFICVRGLDVSSATGSQVAHRLMKMTQKAAYTMEGSVNKFLVDDKGVLLLVMFGLPPVYHLDDPVRAIMAGLRVIDGMKMFGLDAGIGITSGRVWCGTVGNDLRKEYTALGDFVNLAARLMAKAGPREIYVDANTHRSAQHAMEFKQLPSMKVKGKEHPIDVFMPTGVLISKVQTGPELGPLLSWPGWPCRNQLQSILEPSTMYKKQGKAVRPPLDYPVPCGPVFAHEWYEPYMPQLQPLLEVGGVMVIKGREGLGAKELEDYIRDFGSKKSNRQMFCISNMPDSPNLNIGNVPLLAWRKLCTEMVERWRVSDNREKKGYSRIDRDNSVYGLTKELIHPSFHWRLEEMKTVVHGLVLPHELPENRRLAKERRKCMKRLRKQVNIGDLEKSLHNVICTSVVMFPEDIPRSLAAHVPGYVPMSPTMALLHRPAEWVGQAGRRITPLHALPSGESIAPIIASLVNGFSLFESSIVVLHVRTGTSVFAEMDRDSWKVARLVARVSLVRRQHRLDDDMRNLKEWRCKHSRKCWWCKGYRTATVVDSSGKVNPVQSTSLCKPLPSQFYQPLLFVLICSDTTDNVPEQQQLVQMAKDNNAYIELRKLTEDETASFLAHCLHINRKYLPAEFVHYVHRVSSGIPKYIFLTAKQLVKDGHVVLKERKRKPRGADELLRENTRNFELRYRRLLLQRMGKEYQDIQQEYDTPREKSNLVSQGALQEALQDPPPSEDSSDEDDTEVRFVDDEVIVAVIGLLKTLNKQRMDLGLEPDEVFIPPSSADADQADWKNQAQYDVLSPSCRPPDAAALELMPPPASSLLSAVAFSVEEDADGEPVRSPFYLAECFRRRLLDWSPKESSKANERDRFDSRDSTATNDEPQLARRFTSRRRGRASGFGGTSVHCRVGLQEQLAQEDRRRIRRGKLTDAEFALLCFRPSWMPLDFEDLAALRRSRRRRVAQAKNLEWDSDADEPIVKQGDTEDGGWGIKRYSEARVVSDLNSLPFVPQLVADCMFTVERLMPEEQMMAKVASVFPIAFRPSELRMAYPRRMLSKDFYNLVHQLIVKDVLEVCNPASQEEQKALSHFLGAPAPKTAVQSTATRVTVTPPDAADGSAHGKSATLLDVPGGGAGAQTVHSTALEHTPFPGLGPGHERRPSVMKAGGIVTPAKVAAADSEKGSQDQDHSAADSSKKQYQNTFEADLAAGQAAGEAWTTVLATPEGKEVHIRFTSIALQRVVSDLLLSDERMWLTLACSRALARRFATPTDSKRSGKESKNSVTGAAAGSGAPLYEAPEADVAIPASLLQGVLEAERNQQMRTGGQTLKLPVMNPSEAQREGAELADNPPAASVEAAESAERADDRAPESNLHEELKETSV</sequence>
<gene>
    <name evidence="3" type="ORF">EAH_00016500</name>
</gene>
<dbReference type="PROSITE" id="PS50125">
    <property type="entry name" value="GUANYLATE_CYCLASE_2"/>
    <property type="match status" value="2"/>
</dbReference>
<feature type="compositionally biased region" description="Basic and acidic residues" evidence="1">
    <location>
        <begin position="1697"/>
        <end position="1706"/>
    </location>
</feature>
<dbReference type="VEuPathDB" id="ToxoDB:EAH_00016500"/>
<dbReference type="InterPro" id="IPR029787">
    <property type="entry name" value="Nucleotide_cyclase"/>
</dbReference>
<evidence type="ECO:0000256" key="1">
    <source>
        <dbReference type="SAM" id="MobiDB-lite"/>
    </source>
</evidence>
<evidence type="ECO:0000313" key="3">
    <source>
        <dbReference type="EMBL" id="CDI76150.1"/>
    </source>
</evidence>
<evidence type="ECO:0000259" key="2">
    <source>
        <dbReference type="PROSITE" id="PS50125"/>
    </source>
</evidence>
<keyword evidence="4" id="KW-1185">Reference proteome</keyword>
<feature type="compositionally biased region" description="Basic and acidic residues" evidence="1">
    <location>
        <begin position="1605"/>
        <end position="1622"/>
    </location>
</feature>
<feature type="compositionally biased region" description="Basic and acidic residues" evidence="1">
    <location>
        <begin position="1293"/>
        <end position="1304"/>
    </location>
</feature>
<protein>
    <submittedName>
        <fullName evidence="3">Adenylate cyclase, putative</fullName>
    </submittedName>
</protein>
<organism evidence="3 4">
    <name type="scientific">Eimeria acervulina</name>
    <name type="common">Coccidian parasite</name>
    <dbReference type="NCBI Taxonomy" id="5801"/>
    <lineage>
        <taxon>Eukaryota</taxon>
        <taxon>Sar</taxon>
        <taxon>Alveolata</taxon>
        <taxon>Apicomplexa</taxon>
        <taxon>Conoidasida</taxon>
        <taxon>Coccidia</taxon>
        <taxon>Eucoccidiorida</taxon>
        <taxon>Eimeriorina</taxon>
        <taxon>Eimeriidae</taxon>
        <taxon>Eimeria</taxon>
    </lineage>
</organism>
<reference evidence="3" key="1">
    <citation type="submission" date="2013-10" db="EMBL/GenBank/DDBJ databases">
        <title>Genomic analysis of the causative agents of coccidiosis in chickens.</title>
        <authorList>
            <person name="Reid A.J."/>
            <person name="Blake D."/>
            <person name="Billington K."/>
            <person name="Browne H."/>
            <person name="Dunn M."/>
            <person name="Hung S."/>
            <person name="Kawahara F."/>
            <person name="Miranda-Saavedra D."/>
            <person name="Mourier T."/>
            <person name="Nagra H."/>
            <person name="Otto T.D."/>
            <person name="Rawlings N."/>
            <person name="Sanchez A."/>
            <person name="Sanders M."/>
            <person name="Subramaniam C."/>
            <person name="Tay Y."/>
            <person name="Dear P."/>
            <person name="Doerig C."/>
            <person name="Gruber A."/>
            <person name="Parkinson J."/>
            <person name="Shirley M."/>
            <person name="Wan K.L."/>
            <person name="Berriman M."/>
            <person name="Tomley F."/>
            <person name="Pain A."/>
        </authorList>
    </citation>
    <scope>NUCLEOTIDE SEQUENCE</scope>
    <source>
        <strain evidence="3">Houghton</strain>
    </source>
</reference>
<proteinExistence type="predicted"/>
<dbReference type="CDD" id="cd07302">
    <property type="entry name" value="CHD"/>
    <property type="match status" value="2"/>
</dbReference>
<dbReference type="EMBL" id="HG670322">
    <property type="protein sequence ID" value="CDI76150.1"/>
    <property type="molecule type" value="Genomic_DNA"/>
</dbReference>
<dbReference type="GO" id="GO:0035556">
    <property type="term" value="P:intracellular signal transduction"/>
    <property type="evidence" value="ECO:0007669"/>
    <property type="project" value="InterPro"/>
</dbReference>
<reference evidence="3" key="2">
    <citation type="submission" date="2013-10" db="EMBL/GenBank/DDBJ databases">
        <authorList>
            <person name="Aslett M."/>
        </authorList>
    </citation>
    <scope>NUCLEOTIDE SEQUENCE</scope>
    <source>
        <strain evidence="3">Houghton</strain>
    </source>
</reference>
<feature type="compositionally biased region" description="Basic and acidic residues" evidence="1">
    <location>
        <begin position="1785"/>
        <end position="1807"/>
    </location>
</feature>
<dbReference type="OrthoDB" id="194468at2759"/>
<dbReference type="PANTHER" id="PTHR47455:SF1">
    <property type="entry name" value="GUANYLATE CYCLASE DOMAIN-CONTAINING PROTEIN"/>
    <property type="match status" value="1"/>
</dbReference>
<feature type="region of interest" description="Disordered" evidence="1">
    <location>
        <begin position="1139"/>
        <end position="1174"/>
    </location>
</feature>
<feature type="region of interest" description="Disordered" evidence="1">
    <location>
        <begin position="1527"/>
        <end position="1564"/>
    </location>
</feature>